<evidence type="ECO:0000259" key="1">
    <source>
        <dbReference type="Pfam" id="PF00534"/>
    </source>
</evidence>
<gene>
    <name evidence="2" type="ORF">SAMN02745975_03020</name>
</gene>
<dbReference type="OrthoDB" id="9762705at2"/>
<proteinExistence type="predicted"/>
<dbReference type="AlphaFoldDB" id="A0A1M6MLU6"/>
<sequence length="443" mass="51817">MNIALCHFRVGETDGVSLEMEKWKIQLEKQGHRVIYIGGNPYEDTEVIEELYYKNEVNDKIVYNAYTAIFDYDETGLKEQVDQMAQNIERKLVEIIQRKNIDVIVPNNIWSLGWGLPAAVGIYNAVQKTGIRAIVHNHDFYWEREKYKNPTTDYVKELLDFYFPPKGENIKNVVINSIAREELKSRKGVEAAIVPNVFDFSSKLWEVDEYNKDFRRVIGVKEEDILILQATRITERKAIELALDTIGKLKEEENMRVLREGKLYHGRSFTGDIVFVMAGLVECEERYLNLLKKKAEKFNVRLKLVNNIIDSYRYHKDGVKIYSLWDAYVHADFITYPSILEGFGNQFLEGLFAKKPMLVYKYPVYVKDLDSIEFNIVSLGESYKLDEDGLVIVEEDIISRAAREIITYLKDRQYRELRVEENFNKGKRHFSYEALGEILKSLF</sequence>
<accession>A0A1M6MLU6</accession>
<organism evidence="2 3">
    <name type="scientific">Geosporobacter subterraneus DSM 17957</name>
    <dbReference type="NCBI Taxonomy" id="1121919"/>
    <lineage>
        <taxon>Bacteria</taxon>
        <taxon>Bacillati</taxon>
        <taxon>Bacillota</taxon>
        <taxon>Clostridia</taxon>
        <taxon>Peptostreptococcales</taxon>
        <taxon>Thermotaleaceae</taxon>
        <taxon>Geosporobacter</taxon>
    </lineage>
</organism>
<keyword evidence="3" id="KW-1185">Reference proteome</keyword>
<evidence type="ECO:0000313" key="2">
    <source>
        <dbReference type="EMBL" id="SHJ84448.1"/>
    </source>
</evidence>
<dbReference type="STRING" id="1121919.SAMN02745975_03020"/>
<dbReference type="Proteomes" id="UP000184536">
    <property type="component" value="Unassembled WGS sequence"/>
</dbReference>
<dbReference type="EMBL" id="FQZV01000046">
    <property type="protein sequence ID" value="SHJ84448.1"/>
    <property type="molecule type" value="Genomic_DNA"/>
</dbReference>
<dbReference type="InterPro" id="IPR001296">
    <property type="entry name" value="Glyco_trans_1"/>
</dbReference>
<dbReference type="CDD" id="cd03801">
    <property type="entry name" value="GT4_PimA-like"/>
    <property type="match status" value="1"/>
</dbReference>
<dbReference type="PANTHER" id="PTHR12526:SF628">
    <property type="entry name" value="MANNOSYLGLUCOSYLGLYCERATE SYNTHASE"/>
    <property type="match status" value="1"/>
</dbReference>
<dbReference type="RefSeq" id="WP_110942062.1">
    <property type="nucleotide sequence ID" value="NZ_FQZV01000046.1"/>
</dbReference>
<protein>
    <submittedName>
        <fullName evidence="2">Glycosyltransferase involved in cell wall bisynthesis</fullName>
    </submittedName>
</protein>
<dbReference type="GO" id="GO:0016757">
    <property type="term" value="F:glycosyltransferase activity"/>
    <property type="evidence" value="ECO:0007669"/>
    <property type="project" value="InterPro"/>
</dbReference>
<dbReference type="SUPFAM" id="SSF53756">
    <property type="entry name" value="UDP-Glycosyltransferase/glycogen phosphorylase"/>
    <property type="match status" value="1"/>
</dbReference>
<feature type="domain" description="Glycosyl transferase family 1" evidence="1">
    <location>
        <begin position="213"/>
        <end position="413"/>
    </location>
</feature>
<dbReference type="Gene3D" id="3.40.50.2000">
    <property type="entry name" value="Glycogen Phosphorylase B"/>
    <property type="match status" value="2"/>
</dbReference>
<evidence type="ECO:0000313" key="3">
    <source>
        <dbReference type="Proteomes" id="UP000184536"/>
    </source>
</evidence>
<dbReference type="Pfam" id="PF00534">
    <property type="entry name" value="Glycos_transf_1"/>
    <property type="match status" value="1"/>
</dbReference>
<keyword evidence="2" id="KW-0808">Transferase</keyword>
<reference evidence="3" key="1">
    <citation type="submission" date="2016-11" db="EMBL/GenBank/DDBJ databases">
        <authorList>
            <person name="Varghese N."/>
            <person name="Submissions S."/>
        </authorList>
    </citation>
    <scope>NUCLEOTIDE SEQUENCE [LARGE SCALE GENOMIC DNA]</scope>
    <source>
        <strain evidence="3">DSM 17957</strain>
    </source>
</reference>
<name>A0A1M6MLU6_9FIRM</name>
<dbReference type="PANTHER" id="PTHR12526">
    <property type="entry name" value="GLYCOSYLTRANSFERASE"/>
    <property type="match status" value="1"/>
</dbReference>